<name>C1MQN8_MICPC</name>
<reference evidence="9 10" key="1">
    <citation type="journal article" date="2009" name="Science">
        <title>Green evolution and dynamic adaptations revealed by genomes of the marine picoeukaryotes Micromonas.</title>
        <authorList>
            <person name="Worden A.Z."/>
            <person name="Lee J.H."/>
            <person name="Mock T."/>
            <person name="Rouze P."/>
            <person name="Simmons M.P."/>
            <person name="Aerts A.L."/>
            <person name="Allen A.E."/>
            <person name="Cuvelier M.L."/>
            <person name="Derelle E."/>
            <person name="Everett M.V."/>
            <person name="Foulon E."/>
            <person name="Grimwood J."/>
            <person name="Gundlach H."/>
            <person name="Henrissat B."/>
            <person name="Napoli C."/>
            <person name="McDonald S.M."/>
            <person name="Parker M.S."/>
            <person name="Rombauts S."/>
            <person name="Salamov A."/>
            <person name="Von Dassow P."/>
            <person name="Badger J.H."/>
            <person name="Coutinho P.M."/>
            <person name="Demir E."/>
            <person name="Dubchak I."/>
            <person name="Gentemann C."/>
            <person name="Eikrem W."/>
            <person name="Gready J.E."/>
            <person name="John U."/>
            <person name="Lanier W."/>
            <person name="Lindquist E.A."/>
            <person name="Lucas S."/>
            <person name="Mayer K.F."/>
            <person name="Moreau H."/>
            <person name="Not F."/>
            <person name="Otillar R."/>
            <person name="Panaud O."/>
            <person name="Pangilinan J."/>
            <person name="Paulsen I."/>
            <person name="Piegu B."/>
            <person name="Poliakov A."/>
            <person name="Robbens S."/>
            <person name="Schmutz J."/>
            <person name="Toulza E."/>
            <person name="Wyss T."/>
            <person name="Zelensky A."/>
            <person name="Zhou K."/>
            <person name="Armbrust E.V."/>
            <person name="Bhattacharya D."/>
            <person name="Goodenough U.W."/>
            <person name="Van de Peer Y."/>
            <person name="Grigoriev I.V."/>
        </authorList>
    </citation>
    <scope>NUCLEOTIDE SEQUENCE [LARGE SCALE GENOMIC DNA]</scope>
    <source>
        <strain evidence="9 10">CCMP1545</strain>
    </source>
</reference>
<proteinExistence type="inferred from homology"/>
<dbReference type="Pfam" id="PF06705">
    <property type="entry name" value="SF-assemblin"/>
    <property type="match status" value="1"/>
</dbReference>
<comment type="subcellular location">
    <subcellularLocation>
        <location evidence="1">Cytoplasm</location>
        <location evidence="1">Cytoskeleton</location>
    </subcellularLocation>
</comment>
<comment type="similarity">
    <text evidence="2">Belongs to the SF-assemblin family.</text>
</comment>
<gene>
    <name evidence="9" type="ORF">MICPUCDRAFT_16280</name>
</gene>
<feature type="compositionally biased region" description="Low complexity" evidence="8">
    <location>
        <begin position="8"/>
        <end position="24"/>
    </location>
</feature>
<dbReference type="PRINTS" id="PR01799">
    <property type="entry name" value="SFASSEMBLIN"/>
</dbReference>
<evidence type="ECO:0000313" key="9">
    <source>
        <dbReference type="EMBL" id="EEH57742.1"/>
    </source>
</evidence>
<feature type="region of interest" description="Disordered" evidence="8">
    <location>
        <begin position="1"/>
        <end position="24"/>
    </location>
</feature>
<evidence type="ECO:0000256" key="7">
    <source>
        <dbReference type="SAM" id="Coils"/>
    </source>
</evidence>
<evidence type="ECO:0000256" key="2">
    <source>
        <dbReference type="ARBA" id="ARBA00005678"/>
    </source>
</evidence>
<evidence type="ECO:0000256" key="8">
    <source>
        <dbReference type="SAM" id="MobiDB-lite"/>
    </source>
</evidence>
<dbReference type="GO" id="GO:0005874">
    <property type="term" value="C:microtubule"/>
    <property type="evidence" value="ECO:0007669"/>
    <property type="project" value="UniProtKB-KW"/>
</dbReference>
<sequence>MTARDSRPSALENLAAAENSAPPSPLALTSSAGAVATFRSAEAAAPANRLAHVSERFARFYSDLENEKASRREVETGRRNALYDQVQRLELELENETKRRADADEETRRAIERELKNFERAAETRVQDALAGVKSTLDTLASSLAELHAGLREEREQRRVDVEHLASSVVAKVDECASAVDDERVDRLRREAATLRRVGEDVLRLQEKVDGERSVREAALADVSSAVAELRRAKRGDEDAFHVVALGEIAAAAINAEKEERVAEDESIVRAINEYTRALQDGLRIVNQS</sequence>
<organism evidence="10">
    <name type="scientific">Micromonas pusilla (strain CCMP1545)</name>
    <name type="common">Picoplanktonic green alga</name>
    <dbReference type="NCBI Taxonomy" id="564608"/>
    <lineage>
        <taxon>Eukaryota</taxon>
        <taxon>Viridiplantae</taxon>
        <taxon>Chlorophyta</taxon>
        <taxon>Mamiellophyceae</taxon>
        <taxon>Mamiellales</taxon>
        <taxon>Mamiellaceae</taxon>
        <taxon>Micromonas</taxon>
    </lineage>
</organism>
<accession>C1MQN8</accession>
<keyword evidence="3" id="KW-0963">Cytoplasm</keyword>
<dbReference type="EMBL" id="GG663738">
    <property type="protein sequence ID" value="EEH57742.1"/>
    <property type="molecule type" value="Genomic_DNA"/>
</dbReference>
<dbReference type="STRING" id="564608.C1MQN8"/>
<evidence type="ECO:0000256" key="6">
    <source>
        <dbReference type="ARBA" id="ARBA00023212"/>
    </source>
</evidence>
<evidence type="ECO:0000256" key="3">
    <source>
        <dbReference type="ARBA" id="ARBA00022490"/>
    </source>
</evidence>
<feature type="coiled-coil region" evidence="7">
    <location>
        <begin position="79"/>
        <end position="121"/>
    </location>
</feature>
<protein>
    <submittedName>
        <fullName evidence="9">Predicted protein</fullName>
    </submittedName>
</protein>
<dbReference type="PANTHER" id="PTHR40412:SF1">
    <property type="entry name" value="SF-ASSEMBLIN"/>
    <property type="match status" value="1"/>
</dbReference>
<evidence type="ECO:0000256" key="5">
    <source>
        <dbReference type="ARBA" id="ARBA00023054"/>
    </source>
</evidence>
<dbReference type="Proteomes" id="UP000001876">
    <property type="component" value="Unassembled WGS sequence"/>
</dbReference>
<dbReference type="KEGG" id="mpp:MICPUCDRAFT_16280"/>
<keyword evidence="6" id="KW-0206">Cytoskeleton</keyword>
<dbReference type="InterPro" id="IPR008374">
    <property type="entry name" value="SF_assemblin/giardin_b"/>
</dbReference>
<evidence type="ECO:0000256" key="1">
    <source>
        <dbReference type="ARBA" id="ARBA00004245"/>
    </source>
</evidence>
<dbReference type="AlphaFoldDB" id="C1MQN8"/>
<keyword evidence="4" id="KW-0493">Microtubule</keyword>
<dbReference type="OrthoDB" id="436841at2759"/>
<dbReference type="GeneID" id="9683597"/>
<dbReference type="GO" id="GO:0005200">
    <property type="term" value="F:structural constituent of cytoskeleton"/>
    <property type="evidence" value="ECO:0007669"/>
    <property type="project" value="InterPro"/>
</dbReference>
<evidence type="ECO:0000313" key="10">
    <source>
        <dbReference type="Proteomes" id="UP000001876"/>
    </source>
</evidence>
<dbReference type="PANTHER" id="PTHR40412">
    <property type="entry name" value="SF-ASSEMBLIN"/>
    <property type="match status" value="1"/>
</dbReference>
<dbReference type="RefSeq" id="XP_003057791.1">
    <property type="nucleotide sequence ID" value="XM_003057745.1"/>
</dbReference>
<keyword evidence="10" id="KW-1185">Reference proteome</keyword>
<evidence type="ECO:0000256" key="4">
    <source>
        <dbReference type="ARBA" id="ARBA00022701"/>
    </source>
</evidence>
<dbReference type="OMA" id="QNYCDEQ"/>
<keyword evidence="5 7" id="KW-0175">Coiled coil</keyword>